<evidence type="ECO:0000313" key="2">
    <source>
        <dbReference type="EMBL" id="KMQ83280.1"/>
    </source>
</evidence>
<dbReference type="AlphaFoldDB" id="A0A0J7MRZ9"/>
<dbReference type="EMBL" id="LBMM01020467">
    <property type="protein sequence ID" value="KMQ83280.1"/>
    <property type="molecule type" value="Genomic_DNA"/>
</dbReference>
<protein>
    <submittedName>
        <fullName evidence="2">Peptidase m16 inactive domain protein</fullName>
    </submittedName>
</protein>
<evidence type="ECO:0000256" key="1">
    <source>
        <dbReference type="SAM" id="MobiDB-lite"/>
    </source>
</evidence>
<name>A0A0J7MRZ9_LASNI</name>
<dbReference type="PaxDb" id="67767-A0A0J7MRZ9"/>
<organism evidence="2 3">
    <name type="scientific">Lasius niger</name>
    <name type="common">Black garden ant</name>
    <dbReference type="NCBI Taxonomy" id="67767"/>
    <lineage>
        <taxon>Eukaryota</taxon>
        <taxon>Metazoa</taxon>
        <taxon>Ecdysozoa</taxon>
        <taxon>Arthropoda</taxon>
        <taxon>Hexapoda</taxon>
        <taxon>Insecta</taxon>
        <taxon>Pterygota</taxon>
        <taxon>Neoptera</taxon>
        <taxon>Endopterygota</taxon>
        <taxon>Hymenoptera</taxon>
        <taxon>Apocrita</taxon>
        <taxon>Aculeata</taxon>
        <taxon>Formicoidea</taxon>
        <taxon>Formicidae</taxon>
        <taxon>Formicinae</taxon>
        <taxon>Lasius</taxon>
        <taxon>Lasius</taxon>
    </lineage>
</organism>
<gene>
    <name evidence="2" type="ORF">RF55_20458</name>
</gene>
<sequence>MAMNKFRNPGARRPRIANANNQTKLPMRSKGASTKVIRTMIATMAKWLRHNTSTNCNGVVLQTLLPKRRPKTGQKFAINNNSKAVTAIASMA</sequence>
<feature type="region of interest" description="Disordered" evidence="1">
    <location>
        <begin position="1"/>
        <end position="32"/>
    </location>
</feature>
<reference evidence="2 3" key="1">
    <citation type="submission" date="2015-04" db="EMBL/GenBank/DDBJ databases">
        <title>Lasius niger genome sequencing.</title>
        <authorList>
            <person name="Konorov E.A."/>
            <person name="Nikitin M.A."/>
            <person name="Kirill M.V."/>
            <person name="Chang P."/>
        </authorList>
    </citation>
    <scope>NUCLEOTIDE SEQUENCE [LARGE SCALE GENOMIC DNA]</scope>
    <source>
        <tissue evidence="2">Whole</tissue>
    </source>
</reference>
<accession>A0A0J7MRZ9</accession>
<keyword evidence="3" id="KW-1185">Reference proteome</keyword>
<comment type="caution">
    <text evidence="2">The sequence shown here is derived from an EMBL/GenBank/DDBJ whole genome shotgun (WGS) entry which is preliminary data.</text>
</comment>
<dbReference type="Proteomes" id="UP000036403">
    <property type="component" value="Unassembled WGS sequence"/>
</dbReference>
<proteinExistence type="predicted"/>
<evidence type="ECO:0000313" key="3">
    <source>
        <dbReference type="Proteomes" id="UP000036403"/>
    </source>
</evidence>